<gene>
    <name evidence="5" type="ORF">VZ95_20755</name>
</gene>
<keyword evidence="1" id="KW-0378">Hydrolase</keyword>
<protein>
    <recommendedName>
        <fullName evidence="4">PNPLA domain-containing protein</fullName>
    </recommendedName>
</protein>
<accession>A0A0F3IIK3</accession>
<comment type="caution">
    <text evidence="5">The sequence shown here is derived from an EMBL/GenBank/DDBJ whole genome shotgun (WGS) entry which is preliminary data.</text>
</comment>
<dbReference type="Pfam" id="PF01734">
    <property type="entry name" value="Patatin"/>
    <property type="match status" value="1"/>
</dbReference>
<dbReference type="PATRIC" id="fig|552518.3.peg.4795"/>
<dbReference type="SUPFAM" id="SSF52151">
    <property type="entry name" value="FabD/lysophospholipase-like"/>
    <property type="match status" value="1"/>
</dbReference>
<evidence type="ECO:0000313" key="6">
    <source>
        <dbReference type="Proteomes" id="UP000033774"/>
    </source>
</evidence>
<dbReference type="RefSeq" id="WP_045777560.1">
    <property type="nucleotide sequence ID" value="NZ_LAJY01000927.1"/>
</dbReference>
<keyword evidence="3" id="KW-0443">Lipid metabolism</keyword>
<keyword evidence="2" id="KW-0442">Lipid degradation</keyword>
<name>A0A0F3IIK3_9PROT</name>
<dbReference type="OrthoDB" id="9807112at2"/>
<feature type="non-terminal residue" evidence="5">
    <location>
        <position position="1"/>
    </location>
</feature>
<feature type="domain" description="PNPLA" evidence="4">
    <location>
        <begin position="48"/>
        <end position="106"/>
    </location>
</feature>
<dbReference type="GO" id="GO:0016042">
    <property type="term" value="P:lipid catabolic process"/>
    <property type="evidence" value="ECO:0007669"/>
    <property type="project" value="UniProtKB-KW"/>
</dbReference>
<reference evidence="5 6" key="1">
    <citation type="submission" date="2015-03" db="EMBL/GenBank/DDBJ databases">
        <title>Draft genome sequence of Elstera litoralis.</title>
        <authorList>
            <person name="Rahalkar M.C."/>
            <person name="Dhakephalkar P.K."/>
            <person name="Pore S.D."/>
            <person name="Arora P."/>
            <person name="Kapse N.G."/>
            <person name="Pandit P.S."/>
        </authorList>
    </citation>
    <scope>NUCLEOTIDE SEQUENCE [LARGE SCALE GENOMIC DNA]</scope>
    <source>
        <strain evidence="5 6">Dia-1</strain>
    </source>
</reference>
<dbReference type="PANTHER" id="PTHR14226:SF78">
    <property type="entry name" value="SLR0060 PROTEIN"/>
    <property type="match status" value="1"/>
</dbReference>
<dbReference type="AlphaFoldDB" id="A0A0F3IIK3"/>
<dbReference type="InterPro" id="IPR002641">
    <property type="entry name" value="PNPLA_dom"/>
</dbReference>
<dbReference type="Gene3D" id="3.40.1090.10">
    <property type="entry name" value="Cytosolic phospholipase A2 catalytic domain"/>
    <property type="match status" value="1"/>
</dbReference>
<dbReference type="Proteomes" id="UP000033774">
    <property type="component" value="Unassembled WGS sequence"/>
</dbReference>
<dbReference type="GO" id="GO:0016787">
    <property type="term" value="F:hydrolase activity"/>
    <property type="evidence" value="ECO:0007669"/>
    <property type="project" value="UniProtKB-KW"/>
</dbReference>
<sequence length="237" mass="26778">LWGIYDALSRVFSPYELNPKNMNPLQDLIADVVDFDAVRGGADVCKLFIAATNVLNGRLRIFDQQELTPKSIMASACLPFLFQAVEIDHEYFWDGGYSGNPPIYPLIYAGGSNDILIVQINPINIPDVPRTARGILDRINTLSFNSSLMREMRAIQFVSDLLDSGELDAQKYSRINIHTIDAESELAQFSVSSKLNPDWEFLTYLHDIGRRKAKQFLALHFDKIGTESSTNIREKFL</sequence>
<evidence type="ECO:0000259" key="4">
    <source>
        <dbReference type="Pfam" id="PF01734"/>
    </source>
</evidence>
<keyword evidence="6" id="KW-1185">Reference proteome</keyword>
<evidence type="ECO:0000313" key="5">
    <source>
        <dbReference type="EMBL" id="KJV06393.1"/>
    </source>
</evidence>
<evidence type="ECO:0000256" key="2">
    <source>
        <dbReference type="ARBA" id="ARBA00022963"/>
    </source>
</evidence>
<evidence type="ECO:0000256" key="3">
    <source>
        <dbReference type="ARBA" id="ARBA00023098"/>
    </source>
</evidence>
<dbReference type="InterPro" id="IPR050301">
    <property type="entry name" value="NTE"/>
</dbReference>
<dbReference type="InterPro" id="IPR016035">
    <property type="entry name" value="Acyl_Trfase/lysoPLipase"/>
</dbReference>
<evidence type="ECO:0000256" key="1">
    <source>
        <dbReference type="ARBA" id="ARBA00022801"/>
    </source>
</evidence>
<proteinExistence type="predicted"/>
<organism evidence="5 6">
    <name type="scientific">Elstera litoralis</name>
    <dbReference type="NCBI Taxonomy" id="552518"/>
    <lineage>
        <taxon>Bacteria</taxon>
        <taxon>Pseudomonadati</taxon>
        <taxon>Pseudomonadota</taxon>
        <taxon>Alphaproteobacteria</taxon>
        <taxon>Rhodospirillales</taxon>
        <taxon>Rhodospirillaceae</taxon>
        <taxon>Elstera</taxon>
    </lineage>
</organism>
<dbReference type="EMBL" id="LAJY01000927">
    <property type="protein sequence ID" value="KJV06393.1"/>
    <property type="molecule type" value="Genomic_DNA"/>
</dbReference>
<dbReference type="PANTHER" id="PTHR14226">
    <property type="entry name" value="NEUROPATHY TARGET ESTERASE/SWISS CHEESE D.MELANOGASTER"/>
    <property type="match status" value="1"/>
</dbReference>